<dbReference type="EMBL" id="KI393569">
    <property type="protein sequence ID" value="ERN08170.1"/>
    <property type="molecule type" value="Genomic_DNA"/>
</dbReference>
<keyword evidence="2" id="KW-1185">Reference proteome</keyword>
<dbReference type="Gramene" id="ERN08170">
    <property type="protein sequence ID" value="ERN08170"/>
    <property type="gene ID" value="AMTR_s00018p00147200"/>
</dbReference>
<protein>
    <submittedName>
        <fullName evidence="1">Uncharacterized protein</fullName>
    </submittedName>
</protein>
<proteinExistence type="predicted"/>
<evidence type="ECO:0000313" key="1">
    <source>
        <dbReference type="EMBL" id="ERN08170.1"/>
    </source>
</evidence>
<dbReference type="AlphaFoldDB" id="W1PM13"/>
<reference evidence="2" key="1">
    <citation type="journal article" date="2013" name="Science">
        <title>The Amborella genome and the evolution of flowering plants.</title>
        <authorList>
            <consortium name="Amborella Genome Project"/>
        </authorList>
    </citation>
    <scope>NUCLEOTIDE SEQUENCE [LARGE SCALE GENOMIC DNA]</scope>
</reference>
<organism evidence="1 2">
    <name type="scientific">Amborella trichopoda</name>
    <dbReference type="NCBI Taxonomy" id="13333"/>
    <lineage>
        <taxon>Eukaryota</taxon>
        <taxon>Viridiplantae</taxon>
        <taxon>Streptophyta</taxon>
        <taxon>Embryophyta</taxon>
        <taxon>Tracheophyta</taxon>
        <taxon>Spermatophyta</taxon>
        <taxon>Magnoliopsida</taxon>
        <taxon>Amborellales</taxon>
        <taxon>Amborellaceae</taxon>
        <taxon>Amborella</taxon>
    </lineage>
</organism>
<name>W1PM13_AMBTC</name>
<sequence>MRRRIPKLSISLNPDLIAAIKGSRDHTIDILLAVMAAKGSRSQSSNFRVVSISSSSLEDFEEGAHEAALEVGLNKNLT</sequence>
<accession>W1PM13</accession>
<dbReference type="Proteomes" id="UP000017836">
    <property type="component" value="Unassembled WGS sequence"/>
</dbReference>
<gene>
    <name evidence="1" type="ORF">AMTR_s00018p00147200</name>
</gene>
<dbReference type="HOGENOM" id="CLU_2625245_0_0_1"/>
<evidence type="ECO:0000313" key="2">
    <source>
        <dbReference type="Proteomes" id="UP000017836"/>
    </source>
</evidence>